<evidence type="ECO:0000256" key="2">
    <source>
        <dbReference type="ARBA" id="ARBA00013047"/>
    </source>
</evidence>
<organism evidence="8 9">
    <name type="scientific">candidate division MSBL1 archaeon SCGC-AAA259D14</name>
    <dbReference type="NCBI Taxonomy" id="1698261"/>
    <lineage>
        <taxon>Archaea</taxon>
        <taxon>Methanobacteriati</taxon>
        <taxon>Methanobacteriota</taxon>
        <taxon>candidate division MSBL1</taxon>
    </lineage>
</organism>
<name>A0A133U7Y5_9EURY</name>
<dbReference type="SUPFAM" id="SSF55326">
    <property type="entry name" value="PurM N-terminal domain-like"/>
    <property type="match status" value="1"/>
</dbReference>
<dbReference type="UniPathway" id="UPA00074">
    <property type="reaction ID" value="UER00129"/>
</dbReference>
<feature type="domain" description="PurM-like N-terminal" evidence="6">
    <location>
        <begin position="42"/>
        <end position="163"/>
    </location>
</feature>
<dbReference type="Gene3D" id="3.30.1330.10">
    <property type="entry name" value="PurM-like, N-terminal domain"/>
    <property type="match status" value="1"/>
</dbReference>
<gene>
    <name evidence="8" type="ORF">AKJ62_01215</name>
</gene>
<dbReference type="EMBL" id="LHXL01000008">
    <property type="protein sequence ID" value="KXA90312.1"/>
    <property type="molecule type" value="Genomic_DNA"/>
</dbReference>
<keyword evidence="4" id="KW-0547">Nucleotide-binding</keyword>
<accession>A0A133U7Y5</accession>
<sequence>MTTKYEEVGVDARKKGIEVFESSIENLFPTAFCPIGPDPENENYGIVLHTDGAGSKPIQNYLHWKESGDISWFESIGRDVLAMNIDDLLCVGAHPISFVDYIAINKKLFPKKEVLSALNNGFKKILDLLRKYNIKISFLGGETADLPDQIKTLDVSGTIFGRVKLSRAITGEKIKGGDKILGFRSGGQTEYEEEKNSGIMCNGITLARHSLMKKKYEEKYPEISGAEKGYYGNFDYDEHIEDLNMTVGEAIASPTRIYAPALVEILKKHRNHITGIVHNTGGGQTKSLALGENIHYIKNDLIDPDPVFHLIKKESGESWRAMFEDFNMGTGLEIIVEPEYAEEVLSIADEFDLEGKKIGSCESSEKGNAVTINSKFGNFKYEERD</sequence>
<dbReference type="AlphaFoldDB" id="A0A133U7Y5"/>
<dbReference type="Proteomes" id="UP000070589">
    <property type="component" value="Unassembled WGS sequence"/>
</dbReference>
<evidence type="ECO:0000256" key="1">
    <source>
        <dbReference type="ARBA" id="ARBA00004686"/>
    </source>
</evidence>
<dbReference type="Gene3D" id="3.90.650.10">
    <property type="entry name" value="PurM-like C-terminal domain"/>
    <property type="match status" value="1"/>
</dbReference>
<keyword evidence="9" id="KW-1185">Reference proteome</keyword>
<feature type="domain" description="PurM-like C-terminal" evidence="7">
    <location>
        <begin position="177"/>
        <end position="367"/>
    </location>
</feature>
<dbReference type="InterPro" id="IPR010918">
    <property type="entry name" value="PurM-like_C_dom"/>
</dbReference>
<protein>
    <recommendedName>
        <fullName evidence="2">phosphoribosylformylglycinamidine cyclo-ligase</fullName>
        <ecNumber evidence="2">6.3.3.1</ecNumber>
    </recommendedName>
</protein>
<dbReference type="InterPro" id="IPR016188">
    <property type="entry name" value="PurM-like_N"/>
</dbReference>
<evidence type="ECO:0000259" key="6">
    <source>
        <dbReference type="Pfam" id="PF00586"/>
    </source>
</evidence>
<evidence type="ECO:0000256" key="5">
    <source>
        <dbReference type="ARBA" id="ARBA00022840"/>
    </source>
</evidence>
<dbReference type="InterPro" id="IPR036676">
    <property type="entry name" value="PurM-like_C_sf"/>
</dbReference>
<dbReference type="GO" id="GO:0004637">
    <property type="term" value="F:phosphoribosylamine-glycine ligase activity"/>
    <property type="evidence" value="ECO:0007669"/>
    <property type="project" value="TreeGrafter"/>
</dbReference>
<dbReference type="PANTHER" id="PTHR10520:SF12">
    <property type="entry name" value="TRIFUNCTIONAL PURINE BIOSYNTHETIC PROTEIN ADENOSINE-3"/>
    <property type="match status" value="1"/>
</dbReference>
<evidence type="ECO:0000256" key="3">
    <source>
        <dbReference type="ARBA" id="ARBA00022598"/>
    </source>
</evidence>
<comment type="caution">
    <text evidence="8">The sequence shown here is derived from an EMBL/GenBank/DDBJ whole genome shotgun (WGS) entry which is preliminary data.</text>
</comment>
<dbReference type="PATRIC" id="fig|1698261.3.peg.1005"/>
<dbReference type="GO" id="GO:0006189">
    <property type="term" value="P:'de novo' IMP biosynthetic process"/>
    <property type="evidence" value="ECO:0007669"/>
    <property type="project" value="UniProtKB-UniPathway"/>
</dbReference>
<keyword evidence="3" id="KW-0436">Ligase</keyword>
<dbReference type="SUPFAM" id="SSF56042">
    <property type="entry name" value="PurM C-terminal domain-like"/>
    <property type="match status" value="1"/>
</dbReference>
<evidence type="ECO:0000256" key="4">
    <source>
        <dbReference type="ARBA" id="ARBA00022741"/>
    </source>
</evidence>
<evidence type="ECO:0000259" key="7">
    <source>
        <dbReference type="Pfam" id="PF02769"/>
    </source>
</evidence>
<dbReference type="InterPro" id="IPR004733">
    <property type="entry name" value="PurM_cligase"/>
</dbReference>
<dbReference type="Pfam" id="PF02769">
    <property type="entry name" value="AIRS_C"/>
    <property type="match status" value="1"/>
</dbReference>
<dbReference type="Pfam" id="PF00586">
    <property type="entry name" value="AIRS"/>
    <property type="match status" value="1"/>
</dbReference>
<evidence type="ECO:0000313" key="9">
    <source>
        <dbReference type="Proteomes" id="UP000070589"/>
    </source>
</evidence>
<comment type="pathway">
    <text evidence="1">Purine metabolism; IMP biosynthesis via de novo pathway; 5-amino-1-(5-phospho-D-ribosyl)imidazole from N(2)-formyl-N(1)-(5-phospho-D-ribosyl)glycinamide: step 2/2.</text>
</comment>
<dbReference type="PANTHER" id="PTHR10520">
    <property type="entry name" value="TRIFUNCTIONAL PURINE BIOSYNTHETIC PROTEIN ADENOSINE-3-RELATED"/>
    <property type="match status" value="1"/>
</dbReference>
<proteinExistence type="predicted"/>
<dbReference type="InterPro" id="IPR036921">
    <property type="entry name" value="PurM-like_N_sf"/>
</dbReference>
<dbReference type="GO" id="GO:0005524">
    <property type="term" value="F:ATP binding"/>
    <property type="evidence" value="ECO:0007669"/>
    <property type="project" value="UniProtKB-KW"/>
</dbReference>
<reference evidence="8 9" key="1">
    <citation type="journal article" date="2016" name="Sci. Rep.">
        <title>Metabolic traits of an uncultured archaeal lineage -MSBL1- from brine pools of the Red Sea.</title>
        <authorList>
            <person name="Mwirichia R."/>
            <person name="Alam I."/>
            <person name="Rashid M."/>
            <person name="Vinu M."/>
            <person name="Ba-Alawi W."/>
            <person name="Anthony Kamau A."/>
            <person name="Kamanda Ngugi D."/>
            <person name="Goker M."/>
            <person name="Klenk H.P."/>
            <person name="Bajic V."/>
            <person name="Stingl U."/>
        </authorList>
    </citation>
    <scope>NUCLEOTIDE SEQUENCE [LARGE SCALE GENOMIC DNA]</scope>
    <source>
        <strain evidence="8">SCGC-AAA259D14</strain>
    </source>
</reference>
<dbReference type="GO" id="GO:0005829">
    <property type="term" value="C:cytosol"/>
    <property type="evidence" value="ECO:0007669"/>
    <property type="project" value="TreeGrafter"/>
</dbReference>
<dbReference type="EC" id="6.3.3.1" evidence="2"/>
<dbReference type="GO" id="GO:0004641">
    <property type="term" value="F:phosphoribosylformylglycinamidine cyclo-ligase activity"/>
    <property type="evidence" value="ECO:0007669"/>
    <property type="project" value="UniProtKB-EC"/>
</dbReference>
<dbReference type="GO" id="GO:0046084">
    <property type="term" value="P:adenine biosynthetic process"/>
    <property type="evidence" value="ECO:0007669"/>
    <property type="project" value="TreeGrafter"/>
</dbReference>
<evidence type="ECO:0000313" key="8">
    <source>
        <dbReference type="EMBL" id="KXA90312.1"/>
    </source>
</evidence>
<keyword evidence="5" id="KW-0067">ATP-binding</keyword>